<sequence length="574" mass="65410">MATGLPLRMAQVPQTCQICEKDAKLKWKCLNCQFILCNSCGQRHSGDKTSVNHNVVNLRDIDEHSYLGDVKCWFHVINKPKAEMYCLDCYQTICGNCQKIAHRKHDVRTLDEAYSMFTGNLNLHHKKIKTDMQNCENEKHKLDKIMVSHCKSFEQEKKKIITYDMHLKERITKRTEQLLEELDEHFRNTQAKITASSTEIEKKLSILLEKVSLIEEYESTCKSDFNTVKKIAKDVQTFADQAESSVSIAPVNITAKKFVLNETDKNSSVINPVFGLLVNVDIFGSATITCENIDFYCTDLPSIRSMTVDEKNNLWITCTNNSNLLRQVDLQEKNILQEFKNINITDIAVSKRCSLLFVKEEDPTIKELDPKTGKVKDFHTCYNAGLQIHVPLALHVCKNGTVLASTVEKGGDLYKVANISRIQVLALSEFGKLLRIHKIYPVDQWLFMRPVKLTANDHNEICFLGKMSPQEGALVIIDSRGDQKGILERKPNWEFNPVDIVTSNSGNIIASESHGALYIFSYEGVIIKKLTTEHTGVEYPMSLGIDRKGQLLVSTNRQYFRHKAKIFVLKYTGF</sequence>
<dbReference type="PANTHER" id="PTHR25462">
    <property type="entry name" value="BONUS, ISOFORM C-RELATED"/>
    <property type="match status" value="1"/>
</dbReference>
<keyword evidence="1" id="KW-0862">Zinc</keyword>
<dbReference type="InterPro" id="IPR047153">
    <property type="entry name" value="TRIM45/56/19-like"/>
</dbReference>
<dbReference type="SMART" id="SM00336">
    <property type="entry name" value="BBOX"/>
    <property type="match status" value="2"/>
</dbReference>
<evidence type="ECO:0000313" key="4">
    <source>
        <dbReference type="Proteomes" id="UP000683360"/>
    </source>
</evidence>
<dbReference type="InterPro" id="IPR011042">
    <property type="entry name" value="6-blade_b-propeller_TolB-like"/>
</dbReference>
<evidence type="ECO:0000313" key="3">
    <source>
        <dbReference type="EMBL" id="CAG2223783.1"/>
    </source>
</evidence>
<reference evidence="3" key="1">
    <citation type="submission" date="2021-03" db="EMBL/GenBank/DDBJ databases">
        <authorList>
            <person name="Bekaert M."/>
        </authorList>
    </citation>
    <scope>NUCLEOTIDE SEQUENCE</scope>
</reference>
<dbReference type="AlphaFoldDB" id="A0A8S3SPZ3"/>
<dbReference type="CDD" id="cd19757">
    <property type="entry name" value="Bbox1"/>
    <property type="match status" value="1"/>
</dbReference>
<dbReference type="EMBL" id="CAJPWZ010001791">
    <property type="protein sequence ID" value="CAG2223783.1"/>
    <property type="molecule type" value="Genomic_DNA"/>
</dbReference>
<organism evidence="3 4">
    <name type="scientific">Mytilus edulis</name>
    <name type="common">Blue mussel</name>
    <dbReference type="NCBI Taxonomy" id="6550"/>
    <lineage>
        <taxon>Eukaryota</taxon>
        <taxon>Metazoa</taxon>
        <taxon>Spiralia</taxon>
        <taxon>Lophotrochozoa</taxon>
        <taxon>Mollusca</taxon>
        <taxon>Bivalvia</taxon>
        <taxon>Autobranchia</taxon>
        <taxon>Pteriomorphia</taxon>
        <taxon>Mytilida</taxon>
        <taxon>Mytiloidea</taxon>
        <taxon>Mytilidae</taxon>
        <taxon>Mytilinae</taxon>
        <taxon>Mytilus</taxon>
    </lineage>
</organism>
<gene>
    <name evidence="3" type="ORF">MEDL_36937</name>
</gene>
<dbReference type="PANTHER" id="PTHR25462:SF300">
    <property type="entry name" value="RING-TYPE DOMAIN-CONTAINING PROTEIN"/>
    <property type="match status" value="1"/>
</dbReference>
<evidence type="ECO:0000259" key="2">
    <source>
        <dbReference type="PROSITE" id="PS50119"/>
    </source>
</evidence>
<dbReference type="SUPFAM" id="SSF101898">
    <property type="entry name" value="NHL repeat"/>
    <property type="match status" value="1"/>
</dbReference>
<accession>A0A8S3SPZ3</accession>
<dbReference type="SUPFAM" id="SSF57845">
    <property type="entry name" value="B-box zinc-binding domain"/>
    <property type="match status" value="1"/>
</dbReference>
<dbReference type="Gene3D" id="3.30.160.60">
    <property type="entry name" value="Classic Zinc Finger"/>
    <property type="match status" value="1"/>
</dbReference>
<feature type="domain" description="B box-type" evidence="2">
    <location>
        <begin position="11"/>
        <end position="58"/>
    </location>
</feature>
<dbReference type="Pfam" id="PF00643">
    <property type="entry name" value="zf-B_box"/>
    <property type="match status" value="1"/>
</dbReference>
<comment type="caution">
    <text evidence="3">The sequence shown here is derived from an EMBL/GenBank/DDBJ whole genome shotgun (WGS) entry which is preliminary data.</text>
</comment>
<feature type="domain" description="B box-type" evidence="2">
    <location>
        <begin position="67"/>
        <end position="110"/>
    </location>
</feature>
<evidence type="ECO:0000256" key="1">
    <source>
        <dbReference type="PROSITE-ProRule" id="PRU00024"/>
    </source>
</evidence>
<keyword evidence="1" id="KW-0863">Zinc-finger</keyword>
<dbReference type="Gene3D" id="2.120.10.30">
    <property type="entry name" value="TolB, C-terminal domain"/>
    <property type="match status" value="1"/>
</dbReference>
<keyword evidence="1" id="KW-0479">Metal-binding</keyword>
<dbReference type="GO" id="GO:0008270">
    <property type="term" value="F:zinc ion binding"/>
    <property type="evidence" value="ECO:0007669"/>
    <property type="project" value="UniProtKB-KW"/>
</dbReference>
<keyword evidence="4" id="KW-1185">Reference proteome</keyword>
<dbReference type="PROSITE" id="PS50119">
    <property type="entry name" value="ZF_BBOX"/>
    <property type="match status" value="2"/>
</dbReference>
<dbReference type="InterPro" id="IPR000315">
    <property type="entry name" value="Znf_B-box"/>
</dbReference>
<dbReference type="Proteomes" id="UP000683360">
    <property type="component" value="Unassembled WGS sequence"/>
</dbReference>
<protein>
    <recommendedName>
        <fullName evidence="2">B box-type domain-containing protein</fullName>
    </recommendedName>
</protein>
<proteinExistence type="predicted"/>
<dbReference type="OrthoDB" id="6137082at2759"/>
<name>A0A8S3SPZ3_MYTED</name>